<dbReference type="GO" id="GO:0008289">
    <property type="term" value="F:lipid binding"/>
    <property type="evidence" value="ECO:0007669"/>
    <property type="project" value="UniProtKB-KW"/>
</dbReference>
<dbReference type="SUPFAM" id="SSF50729">
    <property type="entry name" value="PH domain-like"/>
    <property type="match status" value="1"/>
</dbReference>
<accession>A0A367KYA2</accession>
<evidence type="ECO:0000256" key="6">
    <source>
        <dbReference type="ARBA" id="ARBA00023055"/>
    </source>
</evidence>
<evidence type="ECO:0000259" key="9">
    <source>
        <dbReference type="PROSITE" id="PS51847"/>
    </source>
</evidence>
<evidence type="ECO:0000256" key="5">
    <source>
        <dbReference type="ARBA" id="ARBA00022989"/>
    </source>
</evidence>
<dbReference type="Proteomes" id="UP000253551">
    <property type="component" value="Unassembled WGS sequence"/>
</dbReference>
<dbReference type="EMBL" id="PJQM01000017">
    <property type="protein sequence ID" value="RCI07193.1"/>
    <property type="molecule type" value="Genomic_DNA"/>
</dbReference>
<dbReference type="OrthoDB" id="26740at2759"/>
<dbReference type="GO" id="GO:0032865">
    <property type="term" value="C:ERMES complex"/>
    <property type="evidence" value="ECO:0007669"/>
    <property type="project" value="TreeGrafter"/>
</dbReference>
<feature type="domain" description="SMP-LTD" evidence="9">
    <location>
        <begin position="131"/>
        <end position="324"/>
    </location>
</feature>
<keyword evidence="11" id="KW-1185">Reference proteome</keyword>
<keyword evidence="4" id="KW-0256">Endoplasmic reticulum</keyword>
<dbReference type="PANTHER" id="PTHR13466:SF19">
    <property type="entry name" value="NUCLEUS-VACUOLE JUNCTION PROTEIN 2"/>
    <property type="match status" value="1"/>
</dbReference>
<evidence type="ECO:0000256" key="1">
    <source>
        <dbReference type="ARBA" id="ARBA00004586"/>
    </source>
</evidence>
<proteinExistence type="predicted"/>
<evidence type="ECO:0000313" key="10">
    <source>
        <dbReference type="EMBL" id="RCI07193.1"/>
    </source>
</evidence>
<sequence>MVVSYISGNSNDQNNNLYFLVIKYNTVYLYDSEKQLDCKEVITLNDYKVSIHPPGLPDAELFCKAQHIKLENSKQTYYINCNRCIDKEDWYFSFIRASKLALPGMSIQQDTTHFEQASMNHLINIVHSDEHHFQTQWLNAILGRAFLSIYRTQETKDALYKKIVSKLDKINAKRPPFLGEITVRSVDPGRSVPRITQPKLLGISPSGELSAEANLHYDGCVRIEIETVLEWKYSDLLPPFTIDIILAITLEEIEGKVLLKLKEHPTNRFWYAFEDQPKMKWKVEPVVWEKRVGYSVVVKAIETKIQEFIAETMVLPNFDDLVFFPTEGTGGIFQHPPNNSQLKDDRQEDEYFLTTAKSLPELFQQRTLAESECDISLSSEDTSLCSTSPTSTIDDPFQTVDSKNSSDIHITYSKENPTAERIRLRKSSSLALLNSQKTSASTAINVSPALAHKDKKDLDQKSIKSF</sequence>
<dbReference type="InterPro" id="IPR031468">
    <property type="entry name" value="SMP_LBD"/>
</dbReference>
<protein>
    <recommendedName>
        <fullName evidence="9">SMP-LTD domain-containing protein</fullName>
    </recommendedName>
</protein>
<dbReference type="CDD" id="cd21675">
    <property type="entry name" value="SMP_TEX2"/>
    <property type="match status" value="1"/>
</dbReference>
<keyword evidence="5" id="KW-1133">Transmembrane helix</keyword>
<evidence type="ECO:0000256" key="2">
    <source>
        <dbReference type="ARBA" id="ARBA00022448"/>
    </source>
</evidence>
<dbReference type="GO" id="GO:1990456">
    <property type="term" value="P:mitochondrion-endoplasmic reticulum membrane tethering"/>
    <property type="evidence" value="ECO:0007669"/>
    <property type="project" value="TreeGrafter"/>
</dbReference>
<dbReference type="PANTHER" id="PTHR13466">
    <property type="entry name" value="TEX2 PROTEIN-RELATED"/>
    <property type="match status" value="1"/>
</dbReference>
<name>A0A367KYA2_RHIST</name>
<organism evidence="10 11">
    <name type="scientific">Rhizopus stolonifer</name>
    <name type="common">Rhizopus nigricans</name>
    <dbReference type="NCBI Taxonomy" id="4846"/>
    <lineage>
        <taxon>Eukaryota</taxon>
        <taxon>Fungi</taxon>
        <taxon>Fungi incertae sedis</taxon>
        <taxon>Mucoromycota</taxon>
        <taxon>Mucoromycotina</taxon>
        <taxon>Mucoromycetes</taxon>
        <taxon>Mucorales</taxon>
        <taxon>Mucorineae</taxon>
        <taxon>Rhizopodaceae</taxon>
        <taxon>Rhizopus</taxon>
    </lineage>
</organism>
<keyword evidence="2" id="KW-0813">Transport</keyword>
<dbReference type="STRING" id="4846.A0A367KYA2"/>
<keyword evidence="8" id="KW-0472">Membrane</keyword>
<dbReference type="AlphaFoldDB" id="A0A367KYA2"/>
<gene>
    <name evidence="10" type="ORF">CU098_007063</name>
</gene>
<reference evidence="10 11" key="1">
    <citation type="journal article" date="2018" name="G3 (Bethesda)">
        <title>Phylogenetic and Phylogenomic Definition of Rhizopus Species.</title>
        <authorList>
            <person name="Gryganskyi A.P."/>
            <person name="Golan J."/>
            <person name="Dolatabadi S."/>
            <person name="Mondo S."/>
            <person name="Robb S."/>
            <person name="Idnurm A."/>
            <person name="Muszewska A."/>
            <person name="Steczkiewicz K."/>
            <person name="Masonjones S."/>
            <person name="Liao H.L."/>
            <person name="Gajdeczka M.T."/>
            <person name="Anike F."/>
            <person name="Vuek A."/>
            <person name="Anishchenko I.M."/>
            <person name="Voigt K."/>
            <person name="de Hoog G.S."/>
            <person name="Smith M.E."/>
            <person name="Heitman J."/>
            <person name="Vilgalys R."/>
            <person name="Stajich J.E."/>
        </authorList>
    </citation>
    <scope>NUCLEOTIDE SEQUENCE [LARGE SCALE GENOMIC DNA]</scope>
    <source>
        <strain evidence="10 11">LSU 92-RS-03</strain>
    </source>
</reference>
<comment type="subcellular location">
    <subcellularLocation>
        <location evidence="1">Endoplasmic reticulum membrane</location>
    </subcellularLocation>
</comment>
<keyword evidence="7" id="KW-0446">Lipid-binding</keyword>
<evidence type="ECO:0000313" key="11">
    <source>
        <dbReference type="Proteomes" id="UP000253551"/>
    </source>
</evidence>
<dbReference type="GO" id="GO:0015914">
    <property type="term" value="P:phospholipid transport"/>
    <property type="evidence" value="ECO:0007669"/>
    <property type="project" value="TreeGrafter"/>
</dbReference>
<evidence type="ECO:0000256" key="3">
    <source>
        <dbReference type="ARBA" id="ARBA00022692"/>
    </source>
</evidence>
<comment type="caution">
    <text evidence="10">The sequence shown here is derived from an EMBL/GenBank/DDBJ whole genome shotgun (WGS) entry which is preliminary data.</text>
</comment>
<evidence type="ECO:0000256" key="8">
    <source>
        <dbReference type="ARBA" id="ARBA00023136"/>
    </source>
</evidence>
<dbReference type="PROSITE" id="PS51847">
    <property type="entry name" value="SMP"/>
    <property type="match status" value="1"/>
</dbReference>
<dbReference type="GO" id="GO:0005789">
    <property type="term" value="C:endoplasmic reticulum membrane"/>
    <property type="evidence" value="ECO:0007669"/>
    <property type="project" value="UniProtKB-SubCell"/>
</dbReference>
<evidence type="ECO:0000256" key="7">
    <source>
        <dbReference type="ARBA" id="ARBA00023121"/>
    </source>
</evidence>
<keyword evidence="3" id="KW-0812">Transmembrane</keyword>
<evidence type="ECO:0000256" key="4">
    <source>
        <dbReference type="ARBA" id="ARBA00022824"/>
    </source>
</evidence>
<keyword evidence="6" id="KW-0445">Lipid transport</keyword>